<evidence type="ECO:0000313" key="2">
    <source>
        <dbReference type="EMBL" id="PNP53357.1"/>
    </source>
</evidence>
<organism evidence="2 3">
    <name type="scientific">Trichoderma harzianum</name>
    <name type="common">Hypocrea lixii</name>
    <dbReference type="NCBI Taxonomy" id="5544"/>
    <lineage>
        <taxon>Eukaryota</taxon>
        <taxon>Fungi</taxon>
        <taxon>Dikarya</taxon>
        <taxon>Ascomycota</taxon>
        <taxon>Pezizomycotina</taxon>
        <taxon>Sordariomycetes</taxon>
        <taxon>Hypocreomycetidae</taxon>
        <taxon>Hypocreales</taxon>
        <taxon>Hypocreaceae</taxon>
        <taxon>Trichoderma</taxon>
    </lineage>
</organism>
<name>A0A2K0U6F7_TRIHA</name>
<feature type="chain" id="PRO_5014451558" evidence="1">
    <location>
        <begin position="18"/>
        <end position="284"/>
    </location>
</feature>
<evidence type="ECO:0000256" key="1">
    <source>
        <dbReference type="SAM" id="SignalP"/>
    </source>
</evidence>
<sequence>MLIFWPLALLLFTGTFANYESGRYEMLLYYRIREYMVDAVGEAKNTVAPLCLSPCDFETFIKKVTLTIKGQPLIGPNGKPLRDSKGNRLFSPNPDYSKADFTPLKTLDLSKYGDVERALDKLGFIGHFIDDAIFGVKGAGYTVFLESLDKAVEASRTELQKQGKDFNGGLLKEIQDLFKISADARRIDYAKGMIKAFGKDFPGVNVIQTPDISRSSPPLATYQQIAIENTIKANPSLSANDKAKMRSYVKDYHSRKASLSHLKAISTLDKLHDTINYPPGQCPT</sequence>
<dbReference type="OrthoDB" id="4895973at2759"/>
<comment type="caution">
    <text evidence="2">The sequence shown here is derived from an EMBL/GenBank/DDBJ whole genome shotgun (WGS) entry which is preliminary data.</text>
</comment>
<dbReference type="AlphaFoldDB" id="A0A2K0U6F7"/>
<evidence type="ECO:0000313" key="3">
    <source>
        <dbReference type="Proteomes" id="UP000236290"/>
    </source>
</evidence>
<gene>
    <name evidence="2" type="ORF">THARTR1_06051</name>
</gene>
<feature type="signal peptide" evidence="1">
    <location>
        <begin position="1"/>
        <end position="17"/>
    </location>
</feature>
<keyword evidence="1" id="KW-0732">Signal</keyword>
<dbReference type="EMBL" id="MTYI01000080">
    <property type="protein sequence ID" value="PNP53357.1"/>
    <property type="molecule type" value="Genomic_DNA"/>
</dbReference>
<accession>A0A2K0U6F7</accession>
<dbReference type="Proteomes" id="UP000236290">
    <property type="component" value="Unassembled WGS sequence"/>
</dbReference>
<protein>
    <submittedName>
        <fullName evidence="2">Uncharacterized protein</fullName>
    </submittedName>
</protein>
<proteinExistence type="predicted"/>
<reference evidence="2 3" key="1">
    <citation type="submission" date="2017-02" db="EMBL/GenBank/DDBJ databases">
        <title>Genomes of Trichoderma spp. with biocontrol activity.</title>
        <authorList>
            <person name="Gardiner D."/>
            <person name="Kazan K."/>
            <person name="Vos C."/>
            <person name="Harvey P."/>
        </authorList>
    </citation>
    <scope>NUCLEOTIDE SEQUENCE [LARGE SCALE GENOMIC DNA]</scope>
    <source>
        <strain evidence="2 3">Tr1</strain>
    </source>
</reference>